<sequence length="118" mass="13163">MRLLAASIFFILAITNVSAIITHQEFQQCQATYENSAQTLCLRGDQDCFTALQNIGNCLDSCASDTKKSYNQILNCAKTNCTTSNQNVQSWLNKYLSCLYLGKLSLSFLLLALFVIVF</sequence>
<keyword evidence="1" id="KW-1133">Transmembrane helix</keyword>
<keyword evidence="1 3" id="KW-0812">Transmembrane</keyword>
<feature type="signal peptide" evidence="2">
    <location>
        <begin position="1"/>
        <end position="19"/>
    </location>
</feature>
<evidence type="ECO:0000256" key="2">
    <source>
        <dbReference type="SAM" id="SignalP"/>
    </source>
</evidence>
<evidence type="ECO:0000313" key="4">
    <source>
        <dbReference type="Proteomes" id="UP000009168"/>
    </source>
</evidence>
<dbReference type="KEGG" id="tet:TTHERM_00185599"/>
<evidence type="ECO:0000256" key="1">
    <source>
        <dbReference type="SAM" id="Phobius"/>
    </source>
</evidence>
<accession>A4VEP4</accession>
<organism evidence="3 4">
    <name type="scientific">Tetrahymena thermophila (strain SB210)</name>
    <dbReference type="NCBI Taxonomy" id="312017"/>
    <lineage>
        <taxon>Eukaryota</taxon>
        <taxon>Sar</taxon>
        <taxon>Alveolata</taxon>
        <taxon>Ciliophora</taxon>
        <taxon>Intramacronucleata</taxon>
        <taxon>Oligohymenophorea</taxon>
        <taxon>Hymenostomatida</taxon>
        <taxon>Tetrahymenina</taxon>
        <taxon>Tetrahymenidae</taxon>
        <taxon>Tetrahymena</taxon>
    </lineage>
</organism>
<dbReference type="InParanoid" id="A4VEP4"/>
<reference evidence="4" key="1">
    <citation type="journal article" date="2006" name="PLoS Biol.">
        <title>Macronuclear genome sequence of the ciliate Tetrahymena thermophila, a model eukaryote.</title>
        <authorList>
            <person name="Eisen J.A."/>
            <person name="Coyne R.S."/>
            <person name="Wu M."/>
            <person name="Wu D."/>
            <person name="Thiagarajan M."/>
            <person name="Wortman J.R."/>
            <person name="Badger J.H."/>
            <person name="Ren Q."/>
            <person name="Amedeo P."/>
            <person name="Jones K.M."/>
            <person name="Tallon L.J."/>
            <person name="Delcher A.L."/>
            <person name="Salzberg S.L."/>
            <person name="Silva J.C."/>
            <person name="Haas B.J."/>
            <person name="Majoros W.H."/>
            <person name="Farzad M."/>
            <person name="Carlton J.M."/>
            <person name="Smith R.K. Jr."/>
            <person name="Garg J."/>
            <person name="Pearlman R.E."/>
            <person name="Karrer K.M."/>
            <person name="Sun L."/>
            <person name="Manning G."/>
            <person name="Elde N.C."/>
            <person name="Turkewitz A.P."/>
            <person name="Asai D.J."/>
            <person name="Wilkes D.E."/>
            <person name="Wang Y."/>
            <person name="Cai H."/>
            <person name="Collins K."/>
            <person name="Stewart B.A."/>
            <person name="Lee S.R."/>
            <person name="Wilamowska K."/>
            <person name="Weinberg Z."/>
            <person name="Ruzzo W.L."/>
            <person name="Wloga D."/>
            <person name="Gaertig J."/>
            <person name="Frankel J."/>
            <person name="Tsao C.-C."/>
            <person name="Gorovsky M.A."/>
            <person name="Keeling P.J."/>
            <person name="Waller R.F."/>
            <person name="Patron N.J."/>
            <person name="Cherry J.M."/>
            <person name="Stover N.A."/>
            <person name="Krieger C.J."/>
            <person name="del Toro C."/>
            <person name="Ryder H.F."/>
            <person name="Williamson S.C."/>
            <person name="Barbeau R.A."/>
            <person name="Hamilton E.P."/>
            <person name="Orias E."/>
        </authorList>
    </citation>
    <scope>NUCLEOTIDE SEQUENCE [LARGE SCALE GENOMIC DNA]</scope>
    <source>
        <strain evidence="4">SB210</strain>
    </source>
</reference>
<dbReference type="RefSeq" id="XP_001471138.1">
    <property type="nucleotide sequence ID" value="XM_001471088.1"/>
</dbReference>
<proteinExistence type="predicted"/>
<dbReference type="GeneID" id="7844301"/>
<keyword evidence="4" id="KW-1185">Reference proteome</keyword>
<keyword evidence="1" id="KW-0472">Membrane</keyword>
<protein>
    <submittedName>
        <fullName evidence="3">Transmembrane protein, putative</fullName>
    </submittedName>
</protein>
<dbReference type="HOGENOM" id="CLU_2089682_0_0_1"/>
<feature type="transmembrane region" description="Helical" evidence="1">
    <location>
        <begin position="99"/>
        <end position="117"/>
    </location>
</feature>
<feature type="chain" id="PRO_5002675135" evidence="2">
    <location>
        <begin position="20"/>
        <end position="118"/>
    </location>
</feature>
<name>A4VEP4_TETTS</name>
<gene>
    <name evidence="3" type="ORF">TTHERM_00185599</name>
</gene>
<evidence type="ECO:0000313" key="3">
    <source>
        <dbReference type="EMBL" id="EDK32003.1"/>
    </source>
</evidence>
<dbReference type="EMBL" id="GG662840">
    <property type="protein sequence ID" value="EDK32003.1"/>
    <property type="molecule type" value="Genomic_DNA"/>
</dbReference>
<dbReference type="Proteomes" id="UP000009168">
    <property type="component" value="Unassembled WGS sequence"/>
</dbReference>
<dbReference type="AlphaFoldDB" id="A4VEP4"/>
<keyword evidence="2" id="KW-0732">Signal</keyword>